<dbReference type="PROSITE" id="PS50112">
    <property type="entry name" value="PAS"/>
    <property type="match status" value="2"/>
</dbReference>
<evidence type="ECO:0000256" key="6">
    <source>
        <dbReference type="ARBA" id="ARBA00022777"/>
    </source>
</evidence>
<gene>
    <name evidence="14" type="ORF">GCM10023116_48950</name>
</gene>
<dbReference type="Gene3D" id="3.30.565.10">
    <property type="entry name" value="Histidine kinase-like ATPase, C-terminal domain"/>
    <property type="match status" value="1"/>
</dbReference>
<dbReference type="InterPro" id="IPR005467">
    <property type="entry name" value="His_kinase_dom"/>
</dbReference>
<feature type="domain" description="Histidine kinase" evidence="9">
    <location>
        <begin position="627"/>
        <end position="842"/>
    </location>
</feature>
<dbReference type="InterPro" id="IPR003660">
    <property type="entry name" value="HAMP_dom"/>
</dbReference>
<evidence type="ECO:0000259" key="10">
    <source>
        <dbReference type="PROSITE" id="PS50110"/>
    </source>
</evidence>
<evidence type="ECO:0000256" key="2">
    <source>
        <dbReference type="ARBA" id="ARBA00004370"/>
    </source>
</evidence>
<keyword evidence="8" id="KW-1133">Transmembrane helix</keyword>
<accession>A0ABP8VB37</accession>
<dbReference type="PROSITE" id="PS50109">
    <property type="entry name" value="HIS_KIN"/>
    <property type="match status" value="1"/>
</dbReference>
<evidence type="ECO:0000259" key="9">
    <source>
        <dbReference type="PROSITE" id="PS50109"/>
    </source>
</evidence>
<evidence type="ECO:0000259" key="11">
    <source>
        <dbReference type="PROSITE" id="PS50112"/>
    </source>
</evidence>
<feature type="domain" description="Response regulatory" evidence="10">
    <location>
        <begin position="872"/>
        <end position="987"/>
    </location>
</feature>
<dbReference type="PROSITE" id="PS50110">
    <property type="entry name" value="RESPONSE_REGULATORY"/>
    <property type="match status" value="1"/>
</dbReference>
<dbReference type="PROSITE" id="PS50113">
    <property type="entry name" value="PAC"/>
    <property type="match status" value="1"/>
</dbReference>
<keyword evidence="6" id="KW-0418">Kinase</keyword>
<comment type="caution">
    <text evidence="14">The sequence shown here is derived from an EMBL/GenBank/DDBJ whole genome shotgun (WGS) entry which is preliminary data.</text>
</comment>
<feature type="domain" description="PAS" evidence="11">
    <location>
        <begin position="486"/>
        <end position="556"/>
    </location>
</feature>
<dbReference type="NCBIfam" id="TIGR00229">
    <property type="entry name" value="sensory_box"/>
    <property type="match status" value="2"/>
</dbReference>
<dbReference type="Pfam" id="PF13426">
    <property type="entry name" value="PAS_9"/>
    <property type="match status" value="1"/>
</dbReference>
<evidence type="ECO:0000256" key="5">
    <source>
        <dbReference type="ARBA" id="ARBA00022679"/>
    </source>
</evidence>
<dbReference type="CDD" id="cd06225">
    <property type="entry name" value="HAMP"/>
    <property type="match status" value="1"/>
</dbReference>
<feature type="domain" description="HAMP" evidence="13">
    <location>
        <begin position="306"/>
        <end position="358"/>
    </location>
</feature>
<dbReference type="PANTHER" id="PTHR43047">
    <property type="entry name" value="TWO-COMPONENT HISTIDINE PROTEIN KINASE"/>
    <property type="match status" value="1"/>
</dbReference>
<dbReference type="InterPro" id="IPR013767">
    <property type="entry name" value="PAS_fold"/>
</dbReference>
<dbReference type="SUPFAM" id="SSF55874">
    <property type="entry name" value="ATPase domain of HSP90 chaperone/DNA topoisomerase II/histidine kinase"/>
    <property type="match status" value="1"/>
</dbReference>
<comment type="catalytic activity">
    <reaction evidence="1">
        <text>ATP + protein L-histidine = ADP + protein N-phospho-L-histidine.</text>
        <dbReference type="EC" id="2.7.13.3"/>
    </reaction>
</comment>
<dbReference type="SUPFAM" id="SSF52172">
    <property type="entry name" value="CheY-like"/>
    <property type="match status" value="1"/>
</dbReference>
<organism evidence="14 15">
    <name type="scientific">Kistimonas scapharcae</name>
    <dbReference type="NCBI Taxonomy" id="1036133"/>
    <lineage>
        <taxon>Bacteria</taxon>
        <taxon>Pseudomonadati</taxon>
        <taxon>Pseudomonadota</taxon>
        <taxon>Gammaproteobacteria</taxon>
        <taxon>Oceanospirillales</taxon>
        <taxon>Endozoicomonadaceae</taxon>
        <taxon>Kistimonas</taxon>
    </lineage>
</organism>
<dbReference type="SMART" id="SM00388">
    <property type="entry name" value="HisKA"/>
    <property type="match status" value="1"/>
</dbReference>
<dbReference type="InterPro" id="IPR011006">
    <property type="entry name" value="CheY-like_superfamily"/>
</dbReference>
<dbReference type="Gene3D" id="6.10.340.10">
    <property type="match status" value="1"/>
</dbReference>
<sequence>MWSSIRNKIILFTIVPITLLYGLISGLHIYHTFILSRQDVEEILIDETRRYAELIDTQLRQIQLQGVSLNRYLRYATLPGAKYGVLPIVKEILAENPLIYGIVMDDPDSHDEPLLYQLVDNQLVTNRISDTWQFPDTHPYSSWSQPIDILFSTQKVIFHHQPLEQGEGIGLLVRVSDLINLLKEDNPRKLKFVLVDRQANFIHSDIRSTIVDRTFLDSARRLGASALETLISGPLRDGQEAHTTDRYKSWRVWYFSSPVPASDWALVVKIRETAALAEHIRYAIVSAVLMILSLIVISCCICKVSGTITRPLTRLRQAVRRLGDGVWQMDTDSYADDETGHLARTLSTMARRLEDREESLRQLRASNISRIAERLRGKYIYFVFDDTGRMTYVSSSISEILGYTPPEFLSRQAELFQAYALDAEGKCVMNDVLLGRAMDRFMQLDMPHKDGTLRTMEVIGVPVIEPGNRISGMEGMAHDITDIVSDSRRFRSLLESAPDAMVIATNAGDITMANARAEELFGYDRKTLLGHSLAILGTSEEDENIAELVHRIVSNEPVAGFETILQTRQGEVFPADITCNRLDIDDERLVSIAVRDSTERKKTEAALRQARDDAQVADHAKSVFLSNMSHELRTPLNGVLGYTQILLKKTPLTQQQRESLLAIESSGQHLLTMINDILDLSKMEANGIKVRMVPVTLHKLVESVKRIVGQRADAKGLDLRVVVDEGLPDSIVTDPTKLRQILINLLGNAIKFTESGYVMLTLALNERQVSFSVSDSGIGIAQDDQQHIFAPFLQINACSHPGGTGLGLAISRWLVNALGGELSVSSQPGCGSTFHFSLPLTALSMATPGVITQAILDQSGDLAVGKTANSLRVLVVDPSKTHQEIIFTCLDHTGEIVYQAANVNAALSEIRKQLPDMVLLADAVSVCNLDVLKTIRAMPENETVWLIAMSSETDDAFSRHIQGDGFDGYLVNPFTLEQFIGLVETCIMKSFENINAFCSSHENKLDISLFDVLSKAAELGDINQMMQVVGELQIHKGTRQLARLIGFLCRTFSFDRLENLSRRFAADVEAPIVL</sequence>
<feature type="domain" description="PAC" evidence="12">
    <location>
        <begin position="440"/>
        <end position="492"/>
    </location>
</feature>
<evidence type="ECO:0000256" key="8">
    <source>
        <dbReference type="SAM" id="Phobius"/>
    </source>
</evidence>
<dbReference type="Gene3D" id="3.30.450.20">
    <property type="entry name" value="PAS domain"/>
    <property type="match status" value="2"/>
</dbReference>
<dbReference type="InterPro" id="IPR004358">
    <property type="entry name" value="Sig_transdc_His_kin-like_C"/>
</dbReference>
<keyword evidence="15" id="KW-1185">Reference proteome</keyword>
<dbReference type="InterPro" id="IPR003594">
    <property type="entry name" value="HATPase_dom"/>
</dbReference>
<dbReference type="Gene3D" id="3.40.50.2300">
    <property type="match status" value="1"/>
</dbReference>
<keyword evidence="5" id="KW-0808">Transferase</keyword>
<dbReference type="SMART" id="SM00091">
    <property type="entry name" value="PAS"/>
    <property type="match status" value="2"/>
</dbReference>
<dbReference type="SMART" id="SM00304">
    <property type="entry name" value="HAMP"/>
    <property type="match status" value="1"/>
</dbReference>
<evidence type="ECO:0000313" key="15">
    <source>
        <dbReference type="Proteomes" id="UP001500604"/>
    </source>
</evidence>
<dbReference type="InterPro" id="IPR000014">
    <property type="entry name" value="PAS"/>
</dbReference>
<dbReference type="Pfam" id="PF00512">
    <property type="entry name" value="HisKA"/>
    <property type="match status" value="1"/>
</dbReference>
<reference evidence="15" key="1">
    <citation type="journal article" date="2019" name="Int. J. Syst. Evol. Microbiol.">
        <title>The Global Catalogue of Microorganisms (GCM) 10K type strain sequencing project: providing services to taxonomists for standard genome sequencing and annotation.</title>
        <authorList>
            <consortium name="The Broad Institute Genomics Platform"/>
            <consortium name="The Broad Institute Genome Sequencing Center for Infectious Disease"/>
            <person name="Wu L."/>
            <person name="Ma J."/>
        </authorList>
    </citation>
    <scope>NUCLEOTIDE SEQUENCE [LARGE SCALE GENOMIC DNA]</scope>
    <source>
        <strain evidence="15">JCM 17805</strain>
    </source>
</reference>
<dbReference type="InterPro" id="IPR003661">
    <property type="entry name" value="HisK_dim/P_dom"/>
</dbReference>
<evidence type="ECO:0000313" key="14">
    <source>
        <dbReference type="EMBL" id="GAA4652611.1"/>
    </source>
</evidence>
<keyword evidence="4" id="KW-0597">Phosphoprotein</keyword>
<name>A0ABP8VB37_9GAMM</name>
<protein>
    <recommendedName>
        <fullName evidence="3">histidine kinase</fullName>
        <ecNumber evidence="3">2.7.13.3</ecNumber>
    </recommendedName>
</protein>
<dbReference type="InterPro" id="IPR001789">
    <property type="entry name" value="Sig_transdc_resp-reg_receiver"/>
</dbReference>
<comment type="subcellular location">
    <subcellularLocation>
        <location evidence="2">Membrane</location>
    </subcellularLocation>
</comment>
<evidence type="ECO:0000256" key="4">
    <source>
        <dbReference type="ARBA" id="ARBA00022553"/>
    </source>
</evidence>
<dbReference type="Pfam" id="PF00989">
    <property type="entry name" value="PAS"/>
    <property type="match status" value="1"/>
</dbReference>
<dbReference type="InterPro" id="IPR036097">
    <property type="entry name" value="HisK_dim/P_sf"/>
</dbReference>
<dbReference type="Gene3D" id="1.10.287.130">
    <property type="match status" value="1"/>
</dbReference>
<dbReference type="SUPFAM" id="SSF158472">
    <property type="entry name" value="HAMP domain-like"/>
    <property type="match status" value="1"/>
</dbReference>
<dbReference type="SUPFAM" id="SSF47384">
    <property type="entry name" value="Homodimeric domain of signal transducing histidine kinase"/>
    <property type="match status" value="1"/>
</dbReference>
<evidence type="ECO:0000259" key="12">
    <source>
        <dbReference type="PROSITE" id="PS50113"/>
    </source>
</evidence>
<dbReference type="CDD" id="cd16922">
    <property type="entry name" value="HATPase_EvgS-ArcB-TorS-like"/>
    <property type="match status" value="1"/>
</dbReference>
<feature type="domain" description="PAS" evidence="11">
    <location>
        <begin position="381"/>
        <end position="417"/>
    </location>
</feature>
<dbReference type="Pfam" id="PF00672">
    <property type="entry name" value="HAMP"/>
    <property type="match status" value="1"/>
</dbReference>
<dbReference type="RefSeq" id="WP_345199209.1">
    <property type="nucleotide sequence ID" value="NZ_BAABFL010000478.1"/>
</dbReference>
<dbReference type="CDD" id="cd00082">
    <property type="entry name" value="HisKA"/>
    <property type="match status" value="1"/>
</dbReference>
<evidence type="ECO:0000259" key="13">
    <source>
        <dbReference type="PROSITE" id="PS50885"/>
    </source>
</evidence>
<keyword evidence="8" id="KW-0472">Membrane</keyword>
<dbReference type="PANTHER" id="PTHR43047:SF72">
    <property type="entry name" value="OSMOSENSING HISTIDINE PROTEIN KINASE SLN1"/>
    <property type="match status" value="1"/>
</dbReference>
<keyword evidence="8" id="KW-0812">Transmembrane</keyword>
<dbReference type="Proteomes" id="UP001500604">
    <property type="component" value="Unassembled WGS sequence"/>
</dbReference>
<dbReference type="SMART" id="SM00448">
    <property type="entry name" value="REC"/>
    <property type="match status" value="1"/>
</dbReference>
<proteinExistence type="predicted"/>
<dbReference type="Pfam" id="PF02518">
    <property type="entry name" value="HATPase_c"/>
    <property type="match status" value="1"/>
</dbReference>
<dbReference type="SMART" id="SM00387">
    <property type="entry name" value="HATPase_c"/>
    <property type="match status" value="1"/>
</dbReference>
<dbReference type="SUPFAM" id="SSF55785">
    <property type="entry name" value="PYP-like sensor domain (PAS domain)"/>
    <property type="match status" value="2"/>
</dbReference>
<dbReference type="EC" id="2.7.13.3" evidence="3"/>
<feature type="transmembrane region" description="Helical" evidence="8">
    <location>
        <begin position="9"/>
        <end position="30"/>
    </location>
</feature>
<evidence type="ECO:0000256" key="3">
    <source>
        <dbReference type="ARBA" id="ARBA00012438"/>
    </source>
</evidence>
<evidence type="ECO:0000256" key="7">
    <source>
        <dbReference type="PROSITE-ProRule" id="PRU00169"/>
    </source>
</evidence>
<evidence type="ECO:0000256" key="1">
    <source>
        <dbReference type="ARBA" id="ARBA00000085"/>
    </source>
</evidence>
<dbReference type="PRINTS" id="PR00344">
    <property type="entry name" value="BCTRLSENSOR"/>
</dbReference>
<dbReference type="PROSITE" id="PS50885">
    <property type="entry name" value="HAMP"/>
    <property type="match status" value="1"/>
</dbReference>
<comment type="caution">
    <text evidence="7">Lacks conserved residue(s) required for the propagation of feature annotation.</text>
</comment>
<dbReference type="InterPro" id="IPR000700">
    <property type="entry name" value="PAS-assoc_C"/>
</dbReference>
<dbReference type="InterPro" id="IPR035965">
    <property type="entry name" value="PAS-like_dom_sf"/>
</dbReference>
<dbReference type="EMBL" id="BAABFL010000478">
    <property type="protein sequence ID" value="GAA4652611.1"/>
    <property type="molecule type" value="Genomic_DNA"/>
</dbReference>
<dbReference type="InterPro" id="IPR036890">
    <property type="entry name" value="HATPase_C_sf"/>
</dbReference>
<dbReference type="CDD" id="cd00130">
    <property type="entry name" value="PAS"/>
    <property type="match status" value="2"/>
</dbReference>